<dbReference type="SUPFAM" id="SSF89447">
    <property type="entry name" value="AbrB/MazE/MraZ-like"/>
    <property type="match status" value="1"/>
</dbReference>
<comment type="caution">
    <text evidence="2">The sequence shown here is derived from an EMBL/GenBank/DDBJ whole genome shotgun (WGS) entry which is preliminary data.</text>
</comment>
<evidence type="ECO:0000259" key="1">
    <source>
        <dbReference type="SMART" id="SM00966"/>
    </source>
</evidence>
<keyword evidence="2" id="KW-0238">DNA-binding</keyword>
<dbReference type="Pfam" id="PF04014">
    <property type="entry name" value="MazE_antitoxin"/>
    <property type="match status" value="1"/>
</dbReference>
<dbReference type="GO" id="GO:0003677">
    <property type="term" value="F:DNA binding"/>
    <property type="evidence" value="ECO:0007669"/>
    <property type="project" value="UniProtKB-KW"/>
</dbReference>
<dbReference type="RefSeq" id="WP_290402025.1">
    <property type="nucleotide sequence ID" value="NZ_JAUHLN010000008.1"/>
</dbReference>
<reference evidence="2" key="1">
    <citation type="submission" date="2023-06" db="EMBL/GenBank/DDBJ databases">
        <title>Draft Genome Sequences of Representative Paenibacillus Polymyxa, Bacillus cereus, Fictibacillus sp., and Brevibacillus agri Strains Isolated from Amazonian Dark Earth.</title>
        <authorList>
            <person name="Pellegrinetti T.A."/>
            <person name="Cunha I.C.M."/>
            <person name="Chaves M.G."/>
            <person name="Freitas A.S."/>
            <person name="Silva A.V.R."/>
            <person name="Tsai S.M."/>
            <person name="Mendes L.W."/>
        </authorList>
    </citation>
    <scope>NUCLEOTIDE SEQUENCE</scope>
    <source>
        <strain evidence="2">CENA-BCM004</strain>
    </source>
</reference>
<dbReference type="Gene3D" id="2.10.260.10">
    <property type="match status" value="1"/>
</dbReference>
<feature type="domain" description="SpoVT-AbrB" evidence="1">
    <location>
        <begin position="8"/>
        <end position="55"/>
    </location>
</feature>
<proteinExistence type="predicted"/>
<accession>A0ABT8EDD1</accession>
<organism evidence="2 3">
    <name type="scientific">Fictibacillus terranigra</name>
    <dbReference type="NCBI Taxonomy" id="3058424"/>
    <lineage>
        <taxon>Bacteria</taxon>
        <taxon>Bacillati</taxon>
        <taxon>Bacillota</taxon>
        <taxon>Bacilli</taxon>
        <taxon>Bacillales</taxon>
        <taxon>Fictibacillaceae</taxon>
        <taxon>Fictibacillus</taxon>
    </lineage>
</organism>
<name>A0ABT8EDD1_9BACL</name>
<dbReference type="SMART" id="SM00966">
    <property type="entry name" value="SpoVT_AbrB"/>
    <property type="match status" value="1"/>
</dbReference>
<dbReference type="Proteomes" id="UP001168694">
    <property type="component" value="Unassembled WGS sequence"/>
</dbReference>
<gene>
    <name evidence="2" type="ORF">QYF49_23500</name>
</gene>
<dbReference type="InterPro" id="IPR037914">
    <property type="entry name" value="SpoVT-AbrB_sf"/>
</dbReference>
<keyword evidence="3" id="KW-1185">Reference proteome</keyword>
<dbReference type="EMBL" id="JAUHLN010000008">
    <property type="protein sequence ID" value="MDN4075914.1"/>
    <property type="molecule type" value="Genomic_DNA"/>
</dbReference>
<dbReference type="InterPro" id="IPR007159">
    <property type="entry name" value="SpoVT-AbrB_dom"/>
</dbReference>
<evidence type="ECO:0000313" key="3">
    <source>
        <dbReference type="Proteomes" id="UP001168694"/>
    </source>
</evidence>
<protein>
    <submittedName>
        <fullName evidence="2">AbrB/MazE/SpoVT family DNA-binding domain-containing protein</fullName>
    </submittedName>
</protein>
<evidence type="ECO:0000313" key="2">
    <source>
        <dbReference type="EMBL" id="MDN4075914.1"/>
    </source>
</evidence>
<sequence length="81" mass="9159">MEVEGKIRKIGNSLGVLLPSFMAKSIGIEEGDSVYIRVENDAIKISCTPNNDQEDYLVFKKKVIAIVEEYLQDREQGKKPE</sequence>